<gene>
    <name evidence="5" type="ORF">ACFPH6_00380</name>
</gene>
<dbReference type="SUPFAM" id="SSF46689">
    <property type="entry name" value="Homeodomain-like"/>
    <property type="match status" value="1"/>
</dbReference>
<reference evidence="6" key="1">
    <citation type="journal article" date="2019" name="Int. J. Syst. Evol. Microbiol.">
        <title>The Global Catalogue of Microorganisms (GCM) 10K type strain sequencing project: providing services to taxonomists for standard genome sequencing and annotation.</title>
        <authorList>
            <consortium name="The Broad Institute Genomics Platform"/>
            <consortium name="The Broad Institute Genome Sequencing Center for Infectious Disease"/>
            <person name="Wu L."/>
            <person name="Ma J."/>
        </authorList>
    </citation>
    <scope>NUCLEOTIDE SEQUENCE [LARGE SCALE GENOMIC DNA]</scope>
    <source>
        <strain evidence="6">DT43</strain>
    </source>
</reference>
<sequence>MGVVTSVHSIPAQVQTAPCESVSRPPHPRLSPFVLGYSGFRAGSGSAVRHRVLPVNLTALIIDVTGASRLVTGARADYEIHTSYRWREGVAVGLTPAGSAALLGAPARWFLGESVELADVLGAREAELAERLAAAPDWASRFTVLDEQLTAWLDTRNPVDDLVTRAWLRLQRPGPRTGVEALAARLGVSRRYLQVRFQREIGLPPRSVARIARLQRTVGRLVAAEDLARIAAECGYADQPHFTREIREMTGLSPTGLCANLQYRELDAR</sequence>
<dbReference type="Pfam" id="PF12833">
    <property type="entry name" value="HTH_18"/>
    <property type="match status" value="1"/>
</dbReference>
<dbReference type="SMART" id="SM00342">
    <property type="entry name" value="HTH_ARAC"/>
    <property type="match status" value="1"/>
</dbReference>
<protein>
    <submittedName>
        <fullName evidence="5">Helix-turn-helix domain-containing protein</fullName>
    </submittedName>
</protein>
<organism evidence="5 6">
    <name type="scientific">Streptomyces xiangluensis</name>
    <dbReference type="NCBI Taxonomy" id="2665720"/>
    <lineage>
        <taxon>Bacteria</taxon>
        <taxon>Bacillati</taxon>
        <taxon>Actinomycetota</taxon>
        <taxon>Actinomycetes</taxon>
        <taxon>Kitasatosporales</taxon>
        <taxon>Streptomycetaceae</taxon>
        <taxon>Streptomyces</taxon>
    </lineage>
</organism>
<evidence type="ECO:0000256" key="2">
    <source>
        <dbReference type="ARBA" id="ARBA00023125"/>
    </source>
</evidence>
<evidence type="ECO:0000313" key="6">
    <source>
        <dbReference type="Proteomes" id="UP001596012"/>
    </source>
</evidence>
<dbReference type="EMBL" id="JBHSFG010000001">
    <property type="protein sequence ID" value="MFC4463089.1"/>
    <property type="molecule type" value="Genomic_DNA"/>
</dbReference>
<evidence type="ECO:0000259" key="4">
    <source>
        <dbReference type="PROSITE" id="PS01124"/>
    </source>
</evidence>
<evidence type="ECO:0000313" key="5">
    <source>
        <dbReference type="EMBL" id="MFC4463089.1"/>
    </source>
</evidence>
<keyword evidence="2" id="KW-0238">DNA-binding</keyword>
<dbReference type="InterPro" id="IPR009057">
    <property type="entry name" value="Homeodomain-like_sf"/>
</dbReference>
<keyword evidence="3" id="KW-0804">Transcription</keyword>
<dbReference type="PANTHER" id="PTHR46796">
    <property type="entry name" value="HTH-TYPE TRANSCRIPTIONAL ACTIVATOR RHAS-RELATED"/>
    <property type="match status" value="1"/>
</dbReference>
<keyword evidence="1" id="KW-0805">Transcription regulation</keyword>
<dbReference type="Proteomes" id="UP001596012">
    <property type="component" value="Unassembled WGS sequence"/>
</dbReference>
<dbReference type="PROSITE" id="PS01124">
    <property type="entry name" value="HTH_ARAC_FAMILY_2"/>
    <property type="match status" value="1"/>
</dbReference>
<accession>A0ABV8YED3</accession>
<feature type="domain" description="HTH araC/xylS-type" evidence="4">
    <location>
        <begin position="160"/>
        <end position="260"/>
    </location>
</feature>
<dbReference type="RefSeq" id="WP_386336199.1">
    <property type="nucleotide sequence ID" value="NZ_JBHSFG010000001.1"/>
</dbReference>
<proteinExistence type="predicted"/>
<keyword evidence="6" id="KW-1185">Reference proteome</keyword>
<dbReference type="InterPro" id="IPR050204">
    <property type="entry name" value="AraC_XylS_family_regulators"/>
</dbReference>
<dbReference type="PROSITE" id="PS00041">
    <property type="entry name" value="HTH_ARAC_FAMILY_1"/>
    <property type="match status" value="1"/>
</dbReference>
<dbReference type="PANTHER" id="PTHR46796:SF15">
    <property type="entry name" value="BLL1074 PROTEIN"/>
    <property type="match status" value="1"/>
</dbReference>
<comment type="caution">
    <text evidence="5">The sequence shown here is derived from an EMBL/GenBank/DDBJ whole genome shotgun (WGS) entry which is preliminary data.</text>
</comment>
<evidence type="ECO:0000256" key="1">
    <source>
        <dbReference type="ARBA" id="ARBA00023015"/>
    </source>
</evidence>
<evidence type="ECO:0000256" key="3">
    <source>
        <dbReference type="ARBA" id="ARBA00023163"/>
    </source>
</evidence>
<dbReference type="InterPro" id="IPR018062">
    <property type="entry name" value="HTH_AraC-typ_CS"/>
</dbReference>
<name>A0ABV8YED3_9ACTN</name>
<dbReference type="InterPro" id="IPR018060">
    <property type="entry name" value="HTH_AraC"/>
</dbReference>
<dbReference type="Gene3D" id="1.10.10.60">
    <property type="entry name" value="Homeodomain-like"/>
    <property type="match status" value="1"/>
</dbReference>